<evidence type="ECO:0000256" key="1">
    <source>
        <dbReference type="SAM" id="MobiDB-lite"/>
    </source>
</evidence>
<dbReference type="EMBL" id="NBAG03000439">
    <property type="protein sequence ID" value="PNI24233.1"/>
    <property type="molecule type" value="Genomic_DNA"/>
</dbReference>
<organism evidence="2 3">
    <name type="scientific">Pan troglodytes</name>
    <name type="common">Chimpanzee</name>
    <dbReference type="NCBI Taxonomy" id="9598"/>
    <lineage>
        <taxon>Eukaryota</taxon>
        <taxon>Metazoa</taxon>
        <taxon>Chordata</taxon>
        <taxon>Craniata</taxon>
        <taxon>Vertebrata</taxon>
        <taxon>Euteleostomi</taxon>
        <taxon>Mammalia</taxon>
        <taxon>Eutheria</taxon>
        <taxon>Euarchontoglires</taxon>
        <taxon>Primates</taxon>
        <taxon>Haplorrhini</taxon>
        <taxon>Catarrhini</taxon>
        <taxon>Hominidae</taxon>
        <taxon>Pan</taxon>
    </lineage>
</organism>
<comment type="caution">
    <text evidence="2">The sequence shown here is derived from an EMBL/GenBank/DDBJ whole genome shotgun (WGS) entry which is preliminary data.</text>
</comment>
<gene>
    <name evidence="2" type="ORF">CK820_G0045905</name>
</gene>
<reference evidence="2 3" key="1">
    <citation type="submission" date="2017-12" db="EMBL/GenBank/DDBJ databases">
        <title>High-resolution comparative analysis of great ape genomes.</title>
        <authorList>
            <person name="Pollen A."/>
            <person name="Hastie A."/>
            <person name="Hormozdiari F."/>
            <person name="Dougherty M."/>
            <person name="Liu R."/>
            <person name="Chaisson M."/>
            <person name="Hoppe E."/>
            <person name="Hill C."/>
            <person name="Pang A."/>
            <person name="Hillier L."/>
            <person name="Baker C."/>
            <person name="Armstrong J."/>
            <person name="Shendure J."/>
            <person name="Paten B."/>
            <person name="Wilson R."/>
            <person name="Chao H."/>
            <person name="Schneider V."/>
            <person name="Ventura M."/>
            <person name="Kronenberg Z."/>
            <person name="Murali S."/>
            <person name="Gordon D."/>
            <person name="Cantsilieris S."/>
            <person name="Munson K."/>
            <person name="Nelson B."/>
            <person name="Raja A."/>
            <person name="Underwood J."/>
            <person name="Diekhans M."/>
            <person name="Fiddes I."/>
            <person name="Haussler D."/>
            <person name="Eichler E."/>
        </authorList>
    </citation>
    <scope>NUCLEOTIDE SEQUENCE [LARGE SCALE GENOMIC DNA]</scope>
    <source>
        <strain evidence="2">Yerkes chimp pedigree #C0471</strain>
    </source>
</reference>
<evidence type="ECO:0000313" key="2">
    <source>
        <dbReference type="EMBL" id="PNI24233.1"/>
    </source>
</evidence>
<name>A0A2J8JN96_PANTR</name>
<proteinExistence type="predicted"/>
<dbReference type="Proteomes" id="UP000236370">
    <property type="component" value="Unassembled WGS sequence"/>
</dbReference>
<protein>
    <submittedName>
        <fullName evidence="2">NCBP2 isoform 5</fullName>
    </submittedName>
</protein>
<feature type="compositionally biased region" description="Basic and acidic residues" evidence="1">
    <location>
        <begin position="27"/>
        <end position="46"/>
    </location>
</feature>
<evidence type="ECO:0000313" key="3">
    <source>
        <dbReference type="Proteomes" id="UP000236370"/>
    </source>
</evidence>
<accession>A0A2J8JN96</accession>
<dbReference type="AlphaFoldDB" id="A0A2J8JN96"/>
<sequence length="54" mass="6199">MSGGLLKALRSDSYVELSQYRDQHFRVREAGPRDGKALGKNAEKRVTMKNKKNY</sequence>
<feature type="region of interest" description="Disordered" evidence="1">
    <location>
        <begin position="27"/>
        <end position="54"/>
    </location>
</feature>